<reference evidence="3" key="2">
    <citation type="submission" date="2020-11" db="EMBL/GenBank/DDBJ databases">
        <authorList>
            <person name="McCartney M.A."/>
            <person name="Auch B."/>
            <person name="Kono T."/>
            <person name="Mallez S."/>
            <person name="Becker A."/>
            <person name="Gohl D.M."/>
            <person name="Silverstein K.A.T."/>
            <person name="Koren S."/>
            <person name="Bechman K.B."/>
            <person name="Herman A."/>
            <person name="Abrahante J.E."/>
            <person name="Garbe J."/>
        </authorList>
    </citation>
    <scope>NUCLEOTIDE SEQUENCE</scope>
    <source>
        <strain evidence="3">Duluth1</strain>
        <tissue evidence="3">Whole animal</tissue>
    </source>
</reference>
<feature type="domain" description="Gamma tubulin complex component protein N-terminal" evidence="2">
    <location>
        <begin position="3"/>
        <end position="59"/>
    </location>
</feature>
<proteinExistence type="predicted"/>
<keyword evidence="1" id="KW-0493">Microtubule</keyword>
<reference evidence="3" key="1">
    <citation type="journal article" date="2019" name="bioRxiv">
        <title>The Genome of the Zebra Mussel, Dreissena polymorpha: A Resource for Invasive Species Research.</title>
        <authorList>
            <person name="McCartney M.A."/>
            <person name="Auch B."/>
            <person name="Kono T."/>
            <person name="Mallez S."/>
            <person name="Zhang Y."/>
            <person name="Obille A."/>
            <person name="Becker A."/>
            <person name="Abrahante J.E."/>
            <person name="Garbe J."/>
            <person name="Badalamenti J.P."/>
            <person name="Herman A."/>
            <person name="Mangelson H."/>
            <person name="Liachko I."/>
            <person name="Sullivan S."/>
            <person name="Sone E.D."/>
            <person name="Koren S."/>
            <person name="Silverstein K.A.T."/>
            <person name="Beckman K.B."/>
            <person name="Gohl D.M."/>
        </authorList>
    </citation>
    <scope>NUCLEOTIDE SEQUENCE</scope>
    <source>
        <strain evidence="3">Duluth1</strain>
        <tissue evidence="3">Whole animal</tissue>
    </source>
</reference>
<dbReference type="AlphaFoldDB" id="A0A9D4MNW6"/>
<comment type="caution">
    <text evidence="3">The sequence shown here is derived from an EMBL/GenBank/DDBJ whole genome shotgun (WGS) entry which is preliminary data.</text>
</comment>
<protein>
    <recommendedName>
        <fullName evidence="2">Gamma tubulin complex component protein N-terminal domain-containing protein</fullName>
    </recommendedName>
</protein>
<dbReference type="InterPro" id="IPR041470">
    <property type="entry name" value="GCP_N"/>
</dbReference>
<dbReference type="Pfam" id="PF17681">
    <property type="entry name" value="GCP_N_terminal"/>
    <property type="match status" value="1"/>
</dbReference>
<dbReference type="EMBL" id="JAIWYP010000001">
    <property type="protein sequence ID" value="KAH3880728.1"/>
    <property type="molecule type" value="Genomic_DNA"/>
</dbReference>
<evidence type="ECO:0000313" key="4">
    <source>
        <dbReference type="Proteomes" id="UP000828390"/>
    </source>
</evidence>
<dbReference type="GO" id="GO:0005874">
    <property type="term" value="C:microtubule"/>
    <property type="evidence" value="ECO:0007669"/>
    <property type="project" value="UniProtKB-KW"/>
</dbReference>
<evidence type="ECO:0000313" key="3">
    <source>
        <dbReference type="EMBL" id="KAH3880728.1"/>
    </source>
</evidence>
<evidence type="ECO:0000259" key="2">
    <source>
        <dbReference type="Pfam" id="PF17681"/>
    </source>
</evidence>
<keyword evidence="4" id="KW-1185">Reference proteome</keyword>
<sequence>MLALLKHACTPYLIFVQEWVYHGVYIDAYREFLTQVNDDYLQFKDKHYWTHGYTLATDLIDDSVHLCVWQVHQPAQGLQQTAGRRWTWAGMFSTCVANLAVVLH</sequence>
<dbReference type="Proteomes" id="UP000828390">
    <property type="component" value="Unassembled WGS sequence"/>
</dbReference>
<accession>A0A9D4MNW6</accession>
<evidence type="ECO:0000256" key="1">
    <source>
        <dbReference type="ARBA" id="ARBA00022701"/>
    </source>
</evidence>
<gene>
    <name evidence="3" type="ORF">DPMN_004650</name>
</gene>
<organism evidence="3 4">
    <name type="scientific">Dreissena polymorpha</name>
    <name type="common">Zebra mussel</name>
    <name type="synonym">Mytilus polymorpha</name>
    <dbReference type="NCBI Taxonomy" id="45954"/>
    <lineage>
        <taxon>Eukaryota</taxon>
        <taxon>Metazoa</taxon>
        <taxon>Spiralia</taxon>
        <taxon>Lophotrochozoa</taxon>
        <taxon>Mollusca</taxon>
        <taxon>Bivalvia</taxon>
        <taxon>Autobranchia</taxon>
        <taxon>Heteroconchia</taxon>
        <taxon>Euheterodonta</taxon>
        <taxon>Imparidentia</taxon>
        <taxon>Neoheterodontei</taxon>
        <taxon>Myida</taxon>
        <taxon>Dreissenoidea</taxon>
        <taxon>Dreissenidae</taxon>
        <taxon>Dreissena</taxon>
    </lineage>
</organism>
<name>A0A9D4MNW6_DREPO</name>